<evidence type="ECO:0000256" key="17">
    <source>
        <dbReference type="SAM" id="Coils"/>
    </source>
</evidence>
<evidence type="ECO:0000256" key="10">
    <source>
        <dbReference type="ARBA" id="ARBA00023163"/>
    </source>
</evidence>
<keyword evidence="6" id="KW-0597">Phosphoprotein</keyword>
<keyword evidence="7" id="KW-0072">Autophagy</keyword>
<dbReference type="GO" id="GO:0034045">
    <property type="term" value="C:phagophore assembly site membrane"/>
    <property type="evidence" value="ECO:0007669"/>
    <property type="project" value="TreeGrafter"/>
</dbReference>
<dbReference type="GO" id="GO:0061723">
    <property type="term" value="P:glycophagy"/>
    <property type="evidence" value="ECO:0007669"/>
    <property type="project" value="TreeGrafter"/>
</dbReference>
<keyword evidence="8" id="KW-0805">Transcription regulation</keyword>
<evidence type="ECO:0000256" key="16">
    <source>
        <dbReference type="ARBA" id="ARBA00080154"/>
    </source>
</evidence>
<evidence type="ECO:0000256" key="11">
    <source>
        <dbReference type="ARBA" id="ARBA00023228"/>
    </source>
</evidence>
<evidence type="ECO:0000256" key="3">
    <source>
        <dbReference type="ARBA" id="ARBA00004371"/>
    </source>
</evidence>
<evidence type="ECO:0000256" key="5">
    <source>
        <dbReference type="ARBA" id="ARBA00022490"/>
    </source>
</evidence>
<dbReference type="Proteomes" id="UP000828236">
    <property type="component" value="Unassembled WGS sequence"/>
</dbReference>
<evidence type="ECO:0000256" key="9">
    <source>
        <dbReference type="ARBA" id="ARBA00023054"/>
    </source>
</evidence>
<organism evidence="19">
    <name type="scientific">Dermatophagoides farinae</name>
    <name type="common">American house dust mite</name>
    <dbReference type="NCBI Taxonomy" id="6954"/>
    <lineage>
        <taxon>Eukaryota</taxon>
        <taxon>Metazoa</taxon>
        <taxon>Ecdysozoa</taxon>
        <taxon>Arthropoda</taxon>
        <taxon>Chelicerata</taxon>
        <taxon>Arachnida</taxon>
        <taxon>Acari</taxon>
        <taxon>Acariformes</taxon>
        <taxon>Sarcoptiformes</taxon>
        <taxon>Astigmata</taxon>
        <taxon>Psoroptidia</taxon>
        <taxon>Analgoidea</taxon>
        <taxon>Pyroglyphidae</taxon>
        <taxon>Dermatophagoidinae</taxon>
        <taxon>Dermatophagoides</taxon>
    </lineage>
</organism>
<evidence type="ECO:0000256" key="13">
    <source>
        <dbReference type="ARBA" id="ARBA00023306"/>
    </source>
</evidence>
<dbReference type="InterPro" id="IPR019460">
    <property type="entry name" value="Atg11_C"/>
</dbReference>
<dbReference type="GO" id="GO:0008285">
    <property type="term" value="P:negative regulation of cell population proliferation"/>
    <property type="evidence" value="ECO:0007669"/>
    <property type="project" value="UniProtKB-ARBA"/>
</dbReference>
<dbReference type="GO" id="GO:0060090">
    <property type="term" value="F:molecular adaptor activity"/>
    <property type="evidence" value="ECO:0007669"/>
    <property type="project" value="TreeGrafter"/>
</dbReference>
<dbReference type="OrthoDB" id="6435430at2759"/>
<gene>
    <name evidence="19" type="ORF">HUG17_1306</name>
</gene>
<evidence type="ECO:0000256" key="4">
    <source>
        <dbReference type="ARBA" id="ARBA00004514"/>
    </source>
</evidence>
<evidence type="ECO:0000259" key="18">
    <source>
        <dbReference type="Pfam" id="PF10377"/>
    </source>
</evidence>
<dbReference type="PANTHER" id="PTHR13222">
    <property type="entry name" value="RB1-INDUCIBLE COILED-COIL"/>
    <property type="match status" value="1"/>
</dbReference>
<dbReference type="GO" id="GO:0005764">
    <property type="term" value="C:lysosome"/>
    <property type="evidence" value="ECO:0007669"/>
    <property type="project" value="UniProtKB-SubCell"/>
</dbReference>
<keyword evidence="5" id="KW-0963">Cytoplasm</keyword>
<sequence>MLYIFWVNNGTMMTFDMNLAIETVDNLKRTIYEQYKIPILSQVLLISGGESLNPDDRVCQYSSAGTDTSPIFLFCKNYELSMDLDQTYSTHQQQQHNDDDMKDRVQSCLQMEPNFNTVVSRNEMAIQLYETDGSIYHLCERLVHDQHLQQQSWAAVVANLEDLVASFENKARKAELLYADILRNKSSYLNLLNNFKADKEILAKIPILHSLIPKMDDSQYCQISLLDWILQKDSHNVLDVLFCMEELNEYDEEKLGNLRSDVNRVLSECNNSDMKEIKGLTQRLSALEQFIRAAKKNYEKQGILTKGFKQNQSRISDLKDPSILPDLCQNHSEQLQTMLNNHLELIDLEHKFRDAKLELSRNLNQRLRWIIHVEEQIIHIDETVVLVGIKLQKLRTKLEIIQSLHTSPKIYLDSIIEVLRRKMFTDMFYGWAENISRQAKRLIEREQELRQKFSEQIDNHFLRCFFPGMNEMPENFIDEPNRIDQSLPHITMDDVEHLRNELPEMFNELVVPSIVPDFLNNEITVVETVDHSNIATTTELSLIDIRHLESNELNMRKIISEKDKIIENLMENLNITKVENKNQRNLLKLLQSTFDDLIEFFHTNHPDRLKQHLSTYGQNFLNEIETFKSHLNEITNAMNQLQSYSSQDKQTISELTEKIEDFENQVKQKNSQLKACNHKLSEEKIKNQECWKQIQEQFAKLEAFKVAINGEKAIINNFRSSYQNLNMDFQKYHEEIMNLFSELNNERLRLIEETISTLNEKHETNIESVRQEISMEKDRQIQKLRDQLNFDHKNELESLRQRFKLAISTTSIERTASETSLEKVQLDIVDQSAQEKEIQKLKSMLNEQRNEHEQTVALIRNDHEKMIQSLRNEMEKQQQSSLRENFVKKKSMNTEFEMNVDFIMQKMSLYESFISRLNARIDTNPEKNIKSEDIVAGLSQDFNDFNRNMELLNSRSFISIPTTPDSPKLTSKLAQHFIVNLDPNIDNKITANSCEIGNTVLVYYEKKYENFIVFTALDNLHYIHSDSLKECDISKDPITNEYDWIIAKVTEKEYCQIKKKENRYKLPVNTKFYRVKIQPISKCPPNPEKLKQLAQTNRSINMSTSSSLSSLSSSTTNRNILSNFMSLFAISSSGPGAGIDSSNSMTDISSSLTRSFSNFDNKE</sequence>
<reference evidence="19" key="1">
    <citation type="submission" date="2020-06" db="EMBL/GenBank/DDBJ databases">
        <authorList>
            <person name="Ji K."/>
            <person name="Li J."/>
        </authorList>
    </citation>
    <scope>NUCLEOTIDE SEQUENCE</scope>
    <source>
        <strain evidence="19">JKM2019</strain>
        <tissue evidence="19">Whole body</tissue>
    </source>
</reference>
<name>A0A9D4P7S8_DERFA</name>
<evidence type="ECO:0000313" key="19">
    <source>
        <dbReference type="EMBL" id="KAH7645768.1"/>
    </source>
</evidence>
<dbReference type="GO" id="GO:0061709">
    <property type="term" value="P:reticulophagy"/>
    <property type="evidence" value="ECO:0007669"/>
    <property type="project" value="TreeGrafter"/>
</dbReference>
<evidence type="ECO:0000256" key="6">
    <source>
        <dbReference type="ARBA" id="ARBA00022553"/>
    </source>
</evidence>
<evidence type="ECO:0000256" key="15">
    <source>
        <dbReference type="ARBA" id="ARBA00069790"/>
    </source>
</evidence>
<evidence type="ECO:0000256" key="14">
    <source>
        <dbReference type="ARBA" id="ARBA00053494"/>
    </source>
</evidence>
<dbReference type="GO" id="GO:0034727">
    <property type="term" value="P:piecemeal microautophagy of the nucleus"/>
    <property type="evidence" value="ECO:0007669"/>
    <property type="project" value="TreeGrafter"/>
</dbReference>
<comment type="caution">
    <text evidence="19">The sequence shown here is derived from an EMBL/GenBank/DDBJ whole genome shotgun (WGS) entry which is preliminary data.</text>
</comment>
<dbReference type="AlphaFoldDB" id="A0A9D4P7S8"/>
<proteinExistence type="predicted"/>
<comment type="subcellular location">
    <subcellularLocation>
        <location evidence="4">Cytoplasm</location>
        <location evidence="4">Cytosol</location>
    </subcellularLocation>
    <subcellularLocation>
        <location evidence="3">Lysosome</location>
    </subcellularLocation>
    <subcellularLocation>
        <location evidence="1">Nucleus</location>
    </subcellularLocation>
    <subcellularLocation>
        <location evidence="2">Preautophagosomal structure</location>
    </subcellularLocation>
</comment>
<dbReference type="GO" id="GO:0019901">
    <property type="term" value="F:protein kinase binding"/>
    <property type="evidence" value="ECO:0007669"/>
    <property type="project" value="UniProtKB-ARBA"/>
</dbReference>
<dbReference type="GO" id="GO:0000045">
    <property type="term" value="P:autophagosome assembly"/>
    <property type="evidence" value="ECO:0007669"/>
    <property type="project" value="InterPro"/>
</dbReference>
<evidence type="ECO:0000256" key="1">
    <source>
        <dbReference type="ARBA" id="ARBA00004123"/>
    </source>
</evidence>
<dbReference type="GO" id="GO:0034517">
    <property type="term" value="P:ribophagy"/>
    <property type="evidence" value="ECO:0007669"/>
    <property type="project" value="TreeGrafter"/>
</dbReference>
<reference evidence="19" key="2">
    <citation type="journal article" date="2021" name="World Allergy Organ. J.">
        <title>Chromosome-level assembly of Dermatophagoides farinae genome and transcriptome reveals two novel allergens Der f 37 and Der f 39.</title>
        <authorList>
            <person name="Chen J."/>
            <person name="Cai Z."/>
            <person name="Fan D."/>
            <person name="Hu J."/>
            <person name="Hou Y."/>
            <person name="He Y."/>
            <person name="Zhang Z."/>
            <person name="Zhao Z."/>
            <person name="Gao P."/>
            <person name="Hu W."/>
            <person name="Sun J."/>
            <person name="Li J."/>
            <person name="Ji K."/>
        </authorList>
    </citation>
    <scope>NUCLEOTIDE SEQUENCE</scope>
    <source>
        <strain evidence="19">JKM2019</strain>
    </source>
</reference>
<evidence type="ECO:0000256" key="12">
    <source>
        <dbReference type="ARBA" id="ARBA00023242"/>
    </source>
</evidence>
<dbReference type="EMBL" id="SDOV01000001">
    <property type="protein sequence ID" value="KAH7645768.1"/>
    <property type="molecule type" value="Genomic_DNA"/>
</dbReference>
<dbReference type="PANTHER" id="PTHR13222:SF1">
    <property type="entry name" value="RB1-INDUCIBLE COILED-COIL PROTEIN 1"/>
    <property type="match status" value="1"/>
</dbReference>
<evidence type="ECO:0000256" key="8">
    <source>
        <dbReference type="ARBA" id="ARBA00023015"/>
    </source>
</evidence>
<dbReference type="GO" id="GO:0005829">
    <property type="term" value="C:cytosol"/>
    <property type="evidence" value="ECO:0007669"/>
    <property type="project" value="UniProtKB-SubCell"/>
</dbReference>
<dbReference type="Gene3D" id="3.10.20.90">
    <property type="entry name" value="Phosphatidylinositol 3-kinase Catalytic Subunit, Chain A, domain 1"/>
    <property type="match status" value="1"/>
</dbReference>
<feature type="coiled-coil region" evidence="17">
    <location>
        <begin position="831"/>
        <end position="880"/>
    </location>
</feature>
<feature type="coiled-coil region" evidence="17">
    <location>
        <begin position="645"/>
        <end position="679"/>
    </location>
</feature>
<feature type="domain" description="Autophagy-related protein 11 C-terminal" evidence="18">
    <location>
        <begin position="981"/>
        <end position="1078"/>
    </location>
</feature>
<keyword evidence="12" id="KW-0539">Nucleus</keyword>
<dbReference type="GO" id="GO:0031090">
    <property type="term" value="C:organelle membrane"/>
    <property type="evidence" value="ECO:0007669"/>
    <property type="project" value="UniProtKB-ARBA"/>
</dbReference>
<dbReference type="InterPro" id="IPR040040">
    <property type="entry name" value="ATG11"/>
</dbReference>
<dbReference type="GO" id="GO:0000422">
    <property type="term" value="P:autophagy of mitochondrion"/>
    <property type="evidence" value="ECO:0007669"/>
    <property type="project" value="TreeGrafter"/>
</dbReference>
<keyword evidence="10" id="KW-0804">Transcription</keyword>
<dbReference type="Pfam" id="PF10377">
    <property type="entry name" value="ATG11"/>
    <property type="match status" value="1"/>
</dbReference>
<protein>
    <recommendedName>
        <fullName evidence="15">RB1-inducible coiled-coil protein 1</fullName>
    </recommendedName>
    <alternativeName>
        <fullName evidence="16">FAK family kinase-interacting protein of 200 kDa</fullName>
    </alternativeName>
</protein>
<dbReference type="GO" id="GO:0005634">
    <property type="term" value="C:nucleus"/>
    <property type="evidence" value="ECO:0007669"/>
    <property type="project" value="UniProtKB-SubCell"/>
</dbReference>
<dbReference type="FunFam" id="3.10.20.90:FF:000049">
    <property type="entry name" value="RB1-inducible coiled-coil protein 1 isoform X1"/>
    <property type="match status" value="1"/>
</dbReference>
<dbReference type="GO" id="GO:1990316">
    <property type="term" value="C:Atg1/ULK1 kinase complex"/>
    <property type="evidence" value="ECO:0007669"/>
    <property type="project" value="TreeGrafter"/>
</dbReference>
<accession>A0A9D4P7S8</accession>
<dbReference type="CDD" id="cd17060">
    <property type="entry name" value="Ubl_RB1CC1"/>
    <property type="match status" value="1"/>
</dbReference>
<keyword evidence="11" id="KW-0458">Lysosome</keyword>
<evidence type="ECO:0000256" key="2">
    <source>
        <dbReference type="ARBA" id="ARBA00004329"/>
    </source>
</evidence>
<keyword evidence="13" id="KW-0131">Cell cycle</keyword>
<comment type="function">
    <text evidence="14">Involved in autophagy. Regulates early events but also late events of autophagosome formation through direct interaction with Atg16L1. Required for the formation of the autophagosome-like double-membrane structure that surrounds the Salmonella-containing vacuole (SCV) during S.typhimurium infection and subsequent xenophagy. Involved in repair of DNA damage caused by ionizing radiation, which subsequently improves cell survival by decreasing apoptosis. Inhibits PTK2/FAK1 and PTK2B/PYK2 kinase activity, affecting their downstream signaling pathways. Plays a role as a modulator of TGF-beta-signaling by restricting substrate specificity of RNF111. Functions as a DNA-binding transcription factor. Is a potent regulator of the RB1 pathway through induction of RB1 expression. Plays a crucial role in muscular differentiation. Plays an indispensable role in fetal hematopoiesis and in the regulation of neuronal homeostasis.</text>
</comment>
<keyword evidence="9 17" id="KW-0175">Coiled coil</keyword>
<evidence type="ECO:0000256" key="7">
    <source>
        <dbReference type="ARBA" id="ARBA00023006"/>
    </source>
</evidence>